<keyword evidence="2" id="KW-0378">Hydrolase</keyword>
<proteinExistence type="predicted"/>
<dbReference type="PANTHER" id="PTHR42884">
    <property type="entry name" value="PROPROTEIN CONVERTASE SUBTILISIN/KEXIN-RELATED"/>
    <property type="match status" value="1"/>
</dbReference>
<dbReference type="AlphaFoldDB" id="A0A0C2JDB5"/>
<accession>A0A0C2JDB5</accession>
<evidence type="ECO:0000256" key="3">
    <source>
        <dbReference type="ARBA" id="ARBA00022825"/>
    </source>
</evidence>
<dbReference type="Proteomes" id="UP000031668">
    <property type="component" value="Unassembled WGS sequence"/>
</dbReference>
<dbReference type="PANTHER" id="PTHR42884:SF14">
    <property type="entry name" value="NEUROENDOCRINE CONVERTASE 1"/>
    <property type="match status" value="1"/>
</dbReference>
<dbReference type="EMBL" id="JWZT01003307">
    <property type="protein sequence ID" value="KII67123.1"/>
    <property type="molecule type" value="Genomic_DNA"/>
</dbReference>
<dbReference type="OrthoDB" id="300641at2759"/>
<dbReference type="GO" id="GO:0016020">
    <property type="term" value="C:membrane"/>
    <property type="evidence" value="ECO:0007669"/>
    <property type="project" value="TreeGrafter"/>
</dbReference>
<gene>
    <name evidence="4" type="ORF">RF11_00480</name>
</gene>
<evidence type="ECO:0000256" key="2">
    <source>
        <dbReference type="ARBA" id="ARBA00022801"/>
    </source>
</evidence>
<sequence>MIQSLHIRHCSGADKKTNLRPHGVGATWNPAQATISLIITTIHTFLPNLTVHSASGSFPRNQTTEGCEVGAAYGSKFGAIRMFSDITLIAYDSISAKQADLTCRDIQDIIIRSSLQIDRDVIVNTDGISFSFYFGFGLVKPDKMVELATSQKYHRLGSLRTCQTQSFWPNLWCDRNLNVKITSHTVTIVLLLVPRPRDTSNETLTNWNINILTTYEERSYMDRNLDIYVPSGVKTTLIS</sequence>
<keyword evidence="1" id="KW-0645">Protease</keyword>
<evidence type="ECO:0000313" key="4">
    <source>
        <dbReference type="EMBL" id="KII67123.1"/>
    </source>
</evidence>
<dbReference type="GO" id="GO:0016485">
    <property type="term" value="P:protein processing"/>
    <property type="evidence" value="ECO:0007669"/>
    <property type="project" value="TreeGrafter"/>
</dbReference>
<dbReference type="GO" id="GO:0004252">
    <property type="term" value="F:serine-type endopeptidase activity"/>
    <property type="evidence" value="ECO:0007669"/>
    <property type="project" value="TreeGrafter"/>
</dbReference>
<comment type="caution">
    <text evidence="4">The sequence shown here is derived from an EMBL/GenBank/DDBJ whole genome shotgun (WGS) entry which is preliminary data.</text>
</comment>
<keyword evidence="3" id="KW-0720">Serine protease</keyword>
<organism evidence="4 5">
    <name type="scientific">Thelohanellus kitauei</name>
    <name type="common">Myxosporean</name>
    <dbReference type="NCBI Taxonomy" id="669202"/>
    <lineage>
        <taxon>Eukaryota</taxon>
        <taxon>Metazoa</taxon>
        <taxon>Cnidaria</taxon>
        <taxon>Myxozoa</taxon>
        <taxon>Myxosporea</taxon>
        <taxon>Bivalvulida</taxon>
        <taxon>Platysporina</taxon>
        <taxon>Myxobolidae</taxon>
        <taxon>Thelohanellus</taxon>
    </lineage>
</organism>
<reference evidence="4 5" key="1">
    <citation type="journal article" date="2014" name="Genome Biol. Evol.">
        <title>The genome of the myxosporean Thelohanellus kitauei shows adaptations to nutrient acquisition within its fish host.</title>
        <authorList>
            <person name="Yang Y."/>
            <person name="Xiong J."/>
            <person name="Zhou Z."/>
            <person name="Huo F."/>
            <person name="Miao W."/>
            <person name="Ran C."/>
            <person name="Liu Y."/>
            <person name="Zhang J."/>
            <person name="Feng J."/>
            <person name="Wang M."/>
            <person name="Wang M."/>
            <person name="Wang L."/>
            <person name="Yao B."/>
        </authorList>
    </citation>
    <scope>NUCLEOTIDE SEQUENCE [LARGE SCALE GENOMIC DNA]</scope>
    <source>
        <strain evidence="4">Wuqing</strain>
    </source>
</reference>
<name>A0A0C2JDB5_THEKT</name>
<evidence type="ECO:0000313" key="5">
    <source>
        <dbReference type="Proteomes" id="UP000031668"/>
    </source>
</evidence>
<evidence type="ECO:0000256" key="1">
    <source>
        <dbReference type="ARBA" id="ARBA00022670"/>
    </source>
</evidence>
<keyword evidence="5" id="KW-1185">Reference proteome</keyword>
<protein>
    <submittedName>
        <fullName evidence="4">Uncharacterized protein</fullName>
    </submittedName>
</protein>